<keyword evidence="1" id="KW-0732">Signal</keyword>
<dbReference type="Proteomes" id="UP000503018">
    <property type="component" value="Chromosome"/>
</dbReference>
<feature type="chain" id="PRO_5026997136" description="PRC-barrel domain-containing protein" evidence="1">
    <location>
        <begin position="18"/>
        <end position="99"/>
    </location>
</feature>
<evidence type="ECO:0000313" key="3">
    <source>
        <dbReference type="Proteomes" id="UP000503018"/>
    </source>
</evidence>
<name>A0A6M4AWT1_9SPHN</name>
<dbReference type="EMBL" id="CP053015">
    <property type="protein sequence ID" value="QJQ31431.1"/>
    <property type="molecule type" value="Genomic_DNA"/>
</dbReference>
<sequence length="99" mass="10003">MRLPTLALALAAATVVAAPVAAQTAATSAAPALREGMSIVTSEGGRVGRIVRVVTNEAGEAVAVSVIYRGAFIRIPVSTLTINGTRATTSLTTAELRAL</sequence>
<dbReference type="RefSeq" id="WP_169943649.1">
    <property type="nucleotide sequence ID" value="NZ_CP053015.1"/>
</dbReference>
<dbReference type="KEGG" id="slan:GV829_02335"/>
<accession>A0A6M4AWT1</accession>
<evidence type="ECO:0000313" key="2">
    <source>
        <dbReference type="EMBL" id="QJQ31431.1"/>
    </source>
</evidence>
<organism evidence="2 3">
    <name type="scientific">Sphingomonas lacunae</name>
    <dbReference type="NCBI Taxonomy" id="2698828"/>
    <lineage>
        <taxon>Bacteria</taxon>
        <taxon>Pseudomonadati</taxon>
        <taxon>Pseudomonadota</taxon>
        <taxon>Alphaproteobacteria</taxon>
        <taxon>Sphingomonadales</taxon>
        <taxon>Sphingomonadaceae</taxon>
        <taxon>Sphingomonas</taxon>
    </lineage>
</organism>
<reference evidence="2 3" key="1">
    <citation type="submission" date="2020-01" db="EMBL/GenBank/DDBJ databases">
        <title>Sphingomonas sp. strain CSW-10.</title>
        <authorList>
            <person name="Chen W.-M."/>
        </authorList>
    </citation>
    <scope>NUCLEOTIDE SEQUENCE [LARGE SCALE GENOMIC DNA]</scope>
    <source>
        <strain evidence="2 3">CSW-10</strain>
    </source>
</reference>
<dbReference type="AlphaFoldDB" id="A0A6M4AWT1"/>
<gene>
    <name evidence="2" type="ORF">GV829_02335</name>
</gene>
<protein>
    <recommendedName>
        <fullName evidence="4">PRC-barrel domain-containing protein</fullName>
    </recommendedName>
</protein>
<keyword evidence="3" id="KW-1185">Reference proteome</keyword>
<proteinExistence type="predicted"/>
<evidence type="ECO:0000256" key="1">
    <source>
        <dbReference type="SAM" id="SignalP"/>
    </source>
</evidence>
<evidence type="ECO:0008006" key="4">
    <source>
        <dbReference type="Google" id="ProtNLM"/>
    </source>
</evidence>
<feature type="signal peptide" evidence="1">
    <location>
        <begin position="1"/>
        <end position="17"/>
    </location>
</feature>